<dbReference type="InterPro" id="IPR020846">
    <property type="entry name" value="MFS_dom"/>
</dbReference>
<evidence type="ECO:0000256" key="3">
    <source>
        <dbReference type="ARBA" id="ARBA00022989"/>
    </source>
</evidence>
<protein>
    <recommendedName>
        <fullName evidence="6">Major facilitator superfamily (MFS) profile domain-containing protein</fullName>
    </recommendedName>
</protein>
<feature type="transmembrane region" description="Helical" evidence="5">
    <location>
        <begin position="316"/>
        <end position="339"/>
    </location>
</feature>
<feature type="transmembrane region" description="Helical" evidence="5">
    <location>
        <begin position="185"/>
        <end position="209"/>
    </location>
</feature>
<feature type="transmembrane region" description="Helical" evidence="5">
    <location>
        <begin position="126"/>
        <end position="145"/>
    </location>
</feature>
<evidence type="ECO:0000256" key="4">
    <source>
        <dbReference type="ARBA" id="ARBA00023136"/>
    </source>
</evidence>
<keyword evidence="8" id="KW-1185">Reference proteome</keyword>
<dbReference type="EMBL" id="JAESVG020000005">
    <property type="protein sequence ID" value="KAG8627544.1"/>
    <property type="molecule type" value="Genomic_DNA"/>
</dbReference>
<feature type="transmembrane region" description="Helical" evidence="5">
    <location>
        <begin position="56"/>
        <end position="74"/>
    </location>
</feature>
<evidence type="ECO:0000256" key="1">
    <source>
        <dbReference type="ARBA" id="ARBA00004141"/>
    </source>
</evidence>
<keyword evidence="2 5" id="KW-0812">Transmembrane</keyword>
<evidence type="ECO:0000313" key="7">
    <source>
        <dbReference type="EMBL" id="KAG8627544.1"/>
    </source>
</evidence>
<evidence type="ECO:0000256" key="5">
    <source>
        <dbReference type="SAM" id="Phobius"/>
    </source>
</evidence>
<dbReference type="InterPro" id="IPR036259">
    <property type="entry name" value="MFS_trans_sf"/>
</dbReference>
<dbReference type="Proteomes" id="UP000809789">
    <property type="component" value="Unassembled WGS sequence"/>
</dbReference>
<feature type="transmembrane region" description="Helical" evidence="5">
    <location>
        <begin position="453"/>
        <end position="475"/>
    </location>
</feature>
<accession>A0A8K0L0P7</accession>
<keyword evidence="4 5" id="KW-0472">Membrane</keyword>
<dbReference type="InterPro" id="IPR011701">
    <property type="entry name" value="MFS"/>
</dbReference>
<dbReference type="OrthoDB" id="5141738at2759"/>
<feature type="transmembrane region" description="Helical" evidence="5">
    <location>
        <begin position="215"/>
        <end position="232"/>
    </location>
</feature>
<feature type="transmembrane region" description="Helical" evidence="5">
    <location>
        <begin position="151"/>
        <end position="173"/>
    </location>
</feature>
<dbReference type="Pfam" id="PF07690">
    <property type="entry name" value="MFS_1"/>
    <property type="match status" value="1"/>
</dbReference>
<dbReference type="Gene3D" id="1.20.1250.20">
    <property type="entry name" value="MFS general substrate transporter like domains"/>
    <property type="match status" value="1"/>
</dbReference>
<feature type="transmembrane region" description="Helical" evidence="5">
    <location>
        <begin position="270"/>
        <end position="296"/>
    </location>
</feature>
<evidence type="ECO:0000256" key="2">
    <source>
        <dbReference type="ARBA" id="ARBA00022692"/>
    </source>
</evidence>
<comment type="caution">
    <text evidence="7">The sequence shown here is derived from an EMBL/GenBank/DDBJ whole genome shotgun (WGS) entry which is preliminary data.</text>
</comment>
<gene>
    <name evidence="7" type="ORF">KVT40_005027</name>
</gene>
<reference evidence="7" key="1">
    <citation type="submission" date="2021-07" db="EMBL/GenBank/DDBJ databases">
        <title>Elsinoe batatas strain:CRI-CJ2 Genome sequencing and assembly.</title>
        <authorList>
            <person name="Huang L."/>
        </authorList>
    </citation>
    <scope>NUCLEOTIDE SEQUENCE</scope>
    <source>
        <strain evidence="7">CRI-CJ2</strain>
    </source>
</reference>
<dbReference type="PANTHER" id="PTHR23502:SF74">
    <property type="entry name" value="MAJOR FACILITATOR SUPERFAMILY (MFS) PROFILE DOMAIN-CONTAINING PROTEIN"/>
    <property type="match status" value="1"/>
</dbReference>
<proteinExistence type="predicted"/>
<dbReference type="PROSITE" id="PS50850">
    <property type="entry name" value="MFS"/>
    <property type="match status" value="1"/>
</dbReference>
<evidence type="ECO:0000259" key="6">
    <source>
        <dbReference type="PROSITE" id="PS50850"/>
    </source>
</evidence>
<dbReference type="PANTHER" id="PTHR23502">
    <property type="entry name" value="MAJOR FACILITATOR SUPERFAMILY"/>
    <property type="match status" value="1"/>
</dbReference>
<name>A0A8K0L0P7_9PEZI</name>
<dbReference type="GO" id="GO:0022857">
    <property type="term" value="F:transmembrane transporter activity"/>
    <property type="evidence" value="ECO:0007669"/>
    <property type="project" value="InterPro"/>
</dbReference>
<feature type="transmembrane region" description="Helical" evidence="5">
    <location>
        <begin position="359"/>
        <end position="380"/>
    </location>
</feature>
<feature type="transmembrane region" description="Helical" evidence="5">
    <location>
        <begin position="423"/>
        <end position="441"/>
    </location>
</feature>
<evidence type="ECO:0000313" key="8">
    <source>
        <dbReference type="Proteomes" id="UP000809789"/>
    </source>
</evidence>
<keyword evidence="3 5" id="KW-1133">Transmembrane helix</keyword>
<comment type="subcellular location">
    <subcellularLocation>
        <location evidence="1">Membrane</location>
        <topology evidence="1">Multi-pass membrane protein</topology>
    </subcellularLocation>
</comment>
<dbReference type="AlphaFoldDB" id="A0A8K0L0P7"/>
<sequence length="487" mass="53136">MFFSLLHLLDSITLTFMSISCSRISSRRLLYTIHQAPNMDLKAPHHPFNFSQARKWHVIIAGFIFIFNTTVGSSLPSGAAPTIAKEFGIPQGSITLVLLNSIYMVGFIFSPLVAGPLSETIGRRPVLRVSYSVYFLATLGCAVSPNYASIIIFRFIAGLGAAVPNALSAGLYTDILEDPRTRGKFLAIYMSLSGSGILVGPVISGFIAVNLGWRWVFWIGLIIAGVGLPVVISMPETYAPVILGCDGRDSAEKDLYKVISQSGTWLRRPLVMLFTEATLFFTALYLSMVYALQYLYFQAYPIIFGRIYHLDQDRIGLAYIPMIFGVFLALVIFLLYGTYYDNAAKQEKSWTKSPEASRLPIACIGGPGMPLGLLALGLLAKPSISPVVAMIVPGVLSGTGYMLIFFAMLIYLSDVYQRYSASAQAAASTMRSIMAVCLPFAAPSMYNDMGVKWASLTLAGISGAMIAIPVCFLVFRERLNTRTAYAG</sequence>
<dbReference type="GO" id="GO:0005886">
    <property type="term" value="C:plasma membrane"/>
    <property type="evidence" value="ECO:0007669"/>
    <property type="project" value="TreeGrafter"/>
</dbReference>
<organism evidence="7 8">
    <name type="scientific">Elsinoe batatas</name>
    <dbReference type="NCBI Taxonomy" id="2601811"/>
    <lineage>
        <taxon>Eukaryota</taxon>
        <taxon>Fungi</taxon>
        <taxon>Dikarya</taxon>
        <taxon>Ascomycota</taxon>
        <taxon>Pezizomycotina</taxon>
        <taxon>Dothideomycetes</taxon>
        <taxon>Dothideomycetidae</taxon>
        <taxon>Myriangiales</taxon>
        <taxon>Elsinoaceae</taxon>
        <taxon>Elsinoe</taxon>
    </lineage>
</organism>
<dbReference type="SUPFAM" id="SSF103473">
    <property type="entry name" value="MFS general substrate transporter"/>
    <property type="match status" value="1"/>
</dbReference>
<feature type="transmembrane region" description="Helical" evidence="5">
    <location>
        <begin position="386"/>
        <end position="411"/>
    </location>
</feature>
<feature type="transmembrane region" description="Helical" evidence="5">
    <location>
        <begin position="94"/>
        <end position="114"/>
    </location>
</feature>
<feature type="domain" description="Major facilitator superfamily (MFS) profile" evidence="6">
    <location>
        <begin position="54"/>
        <end position="478"/>
    </location>
</feature>